<accession>A0A246WN46</accession>
<feature type="transmembrane region" description="Helical" evidence="7">
    <location>
        <begin position="115"/>
        <end position="136"/>
    </location>
</feature>
<feature type="transmembrane region" description="Helical" evidence="7">
    <location>
        <begin position="21"/>
        <end position="46"/>
    </location>
</feature>
<feature type="transmembrane region" description="Helical" evidence="7">
    <location>
        <begin position="316"/>
        <end position="333"/>
    </location>
</feature>
<evidence type="ECO:0000256" key="6">
    <source>
        <dbReference type="ARBA" id="ARBA00023136"/>
    </source>
</evidence>
<evidence type="ECO:0000313" key="11">
    <source>
        <dbReference type="Proteomes" id="UP000197596"/>
    </source>
</evidence>
<dbReference type="InterPro" id="IPR050171">
    <property type="entry name" value="MFS_Transporters"/>
</dbReference>
<dbReference type="PANTHER" id="PTHR23517">
    <property type="entry name" value="RESISTANCE PROTEIN MDTM, PUTATIVE-RELATED-RELATED"/>
    <property type="match status" value="1"/>
</dbReference>
<comment type="subcellular location">
    <subcellularLocation>
        <location evidence="1">Cell membrane</location>
        <topology evidence="1">Multi-pass membrane protein</topology>
    </subcellularLocation>
</comment>
<feature type="transmembrane region" description="Helical" evidence="7">
    <location>
        <begin position="91"/>
        <end position="109"/>
    </location>
</feature>
<reference evidence="9 12" key="2">
    <citation type="journal article" date="2020" name="Front. Plant Sci.">
        <title>Isolation of Rhizosphere Bacteria That Improve Quality and Water Stress Tolerance in Greenhouse Ornamentals.</title>
        <authorList>
            <person name="Nordstedt N.P."/>
            <person name="Jones M.L."/>
        </authorList>
    </citation>
    <scope>NUCLEOTIDE SEQUENCE [LARGE SCALE GENOMIC DNA]</scope>
    <source>
        <strain evidence="9 12">C6C2</strain>
    </source>
</reference>
<dbReference type="InterPro" id="IPR036259">
    <property type="entry name" value="MFS_trans_sf"/>
</dbReference>
<dbReference type="Proteomes" id="UP000536746">
    <property type="component" value="Unassembled WGS sequence"/>
</dbReference>
<dbReference type="CDD" id="cd17472">
    <property type="entry name" value="MFS_YajR_like"/>
    <property type="match status" value="1"/>
</dbReference>
<dbReference type="EMBL" id="NJGU01000009">
    <property type="protein sequence ID" value="OWY27788.1"/>
    <property type="molecule type" value="Genomic_DNA"/>
</dbReference>
<organism evidence="10 11">
    <name type="scientific">Herbaspirillum robiniae</name>
    <dbReference type="NCBI Taxonomy" id="2014887"/>
    <lineage>
        <taxon>Bacteria</taxon>
        <taxon>Pseudomonadati</taxon>
        <taxon>Pseudomonadota</taxon>
        <taxon>Betaproteobacteria</taxon>
        <taxon>Burkholderiales</taxon>
        <taxon>Oxalobacteraceae</taxon>
        <taxon>Herbaspirillum</taxon>
    </lineage>
</organism>
<dbReference type="Proteomes" id="UP000197596">
    <property type="component" value="Unassembled WGS sequence"/>
</dbReference>
<keyword evidence="4 7" id="KW-0812">Transmembrane</keyword>
<proteinExistence type="predicted"/>
<dbReference type="EMBL" id="JABFMT010000017">
    <property type="protein sequence ID" value="NUU03114.1"/>
    <property type="molecule type" value="Genomic_DNA"/>
</dbReference>
<evidence type="ECO:0000256" key="5">
    <source>
        <dbReference type="ARBA" id="ARBA00022989"/>
    </source>
</evidence>
<name>A0A246WN46_9BURK</name>
<evidence type="ECO:0000313" key="12">
    <source>
        <dbReference type="Proteomes" id="UP000536746"/>
    </source>
</evidence>
<feature type="transmembrane region" description="Helical" evidence="7">
    <location>
        <begin position="286"/>
        <end position="304"/>
    </location>
</feature>
<protein>
    <submittedName>
        <fullName evidence="10">MFS transporter</fullName>
    </submittedName>
</protein>
<feature type="transmembrane region" description="Helical" evidence="7">
    <location>
        <begin position="148"/>
        <end position="170"/>
    </location>
</feature>
<feature type="transmembrane region" description="Helical" evidence="7">
    <location>
        <begin position="258"/>
        <end position="277"/>
    </location>
</feature>
<evidence type="ECO:0000256" key="3">
    <source>
        <dbReference type="ARBA" id="ARBA00022475"/>
    </source>
</evidence>
<dbReference type="PANTHER" id="PTHR23517:SF2">
    <property type="entry name" value="MULTIDRUG RESISTANCE PROTEIN MDTH"/>
    <property type="match status" value="1"/>
</dbReference>
<dbReference type="AlphaFoldDB" id="A0A246WN46"/>
<keyword evidence="6 7" id="KW-0472">Membrane</keyword>
<evidence type="ECO:0000256" key="1">
    <source>
        <dbReference type="ARBA" id="ARBA00004651"/>
    </source>
</evidence>
<dbReference type="GO" id="GO:0005886">
    <property type="term" value="C:plasma membrane"/>
    <property type="evidence" value="ECO:0007669"/>
    <property type="project" value="UniProtKB-SubCell"/>
</dbReference>
<evidence type="ECO:0000256" key="4">
    <source>
        <dbReference type="ARBA" id="ARBA00022692"/>
    </source>
</evidence>
<feature type="transmembrane region" description="Helical" evidence="7">
    <location>
        <begin position="381"/>
        <end position="400"/>
    </location>
</feature>
<feature type="transmembrane region" description="Helical" evidence="7">
    <location>
        <begin position="176"/>
        <end position="197"/>
    </location>
</feature>
<dbReference type="RefSeq" id="WP_088751931.1">
    <property type="nucleotide sequence ID" value="NZ_JABFMT010000017.1"/>
</dbReference>
<sequence length="417" mass="43903">MTQSLSSSAQPEKAGMSRAEVRASASLASIFALRMLGLFLILPVFAVYAKGLPGGDNAALVGLAMGIYGLAQSFGQIPFGMASDKYGRKRIIVIGLVLFALGSFIAAAADSVAWVIAGRAIQGAGAISAAITAFIADSTREEHRTKAMAMVGASIGLTFAISLVASPVLYRLVGMGGIFGLTGVLSVLAIAVVLWVVPDAPMVKARRVPLGEVLRHPELMRLNFGVFTLHMTQLAMFVVLPGALVQYSGIAVDEHWKIYLPVVLASFVLMLPPVFVAEKHGRMKQVFVASIALLLLVQLGFWAVLSQSLMQPSAHWWVLVALLFLFFVAFNILEASQPSLVSRIAPPAAKGSALGVYNTMQALGLFCGGALGGWLKQNVSVSAVFALSAVASLSWLIIAANMKNLPRRGAHAASATA</sequence>
<keyword evidence="3" id="KW-1003">Cell membrane</keyword>
<keyword evidence="5 7" id="KW-1133">Transmembrane helix</keyword>
<dbReference type="InterPro" id="IPR020846">
    <property type="entry name" value="MFS_dom"/>
</dbReference>
<evidence type="ECO:0000313" key="9">
    <source>
        <dbReference type="EMBL" id="NUU03114.1"/>
    </source>
</evidence>
<keyword evidence="2" id="KW-0813">Transport</keyword>
<feature type="transmembrane region" description="Helical" evidence="7">
    <location>
        <begin position="224"/>
        <end position="246"/>
    </location>
</feature>
<evidence type="ECO:0000259" key="8">
    <source>
        <dbReference type="PROSITE" id="PS50850"/>
    </source>
</evidence>
<dbReference type="Gene3D" id="1.20.1250.20">
    <property type="entry name" value="MFS general substrate transporter like domains"/>
    <property type="match status" value="1"/>
</dbReference>
<dbReference type="GO" id="GO:0022857">
    <property type="term" value="F:transmembrane transporter activity"/>
    <property type="evidence" value="ECO:0007669"/>
    <property type="project" value="InterPro"/>
</dbReference>
<feature type="transmembrane region" description="Helical" evidence="7">
    <location>
        <begin position="354"/>
        <end position="375"/>
    </location>
</feature>
<dbReference type="Pfam" id="PF07690">
    <property type="entry name" value="MFS_1"/>
    <property type="match status" value="1"/>
</dbReference>
<feature type="transmembrane region" description="Helical" evidence="7">
    <location>
        <begin position="58"/>
        <end position="79"/>
    </location>
</feature>
<dbReference type="PROSITE" id="PS50850">
    <property type="entry name" value="MFS"/>
    <property type="match status" value="1"/>
</dbReference>
<evidence type="ECO:0000256" key="2">
    <source>
        <dbReference type="ARBA" id="ARBA00022448"/>
    </source>
</evidence>
<feature type="domain" description="Major facilitator superfamily (MFS) profile" evidence="8">
    <location>
        <begin position="23"/>
        <end position="407"/>
    </location>
</feature>
<gene>
    <name evidence="10" type="ORF">CEJ42_17020</name>
    <name evidence="9" type="ORF">HNO84_16030</name>
</gene>
<dbReference type="SUPFAM" id="SSF103473">
    <property type="entry name" value="MFS general substrate transporter"/>
    <property type="match status" value="1"/>
</dbReference>
<reference evidence="10 11" key="1">
    <citation type="submission" date="2017-06" db="EMBL/GenBank/DDBJ databases">
        <title>Herbaspirillum phytohormonus sp. nov., isolated from the root nodule of Robinia pseudoacacia in lead-zinc mine.</title>
        <authorList>
            <person name="Fan M."/>
            <person name="Lin Y."/>
        </authorList>
    </citation>
    <scope>NUCLEOTIDE SEQUENCE [LARGE SCALE GENOMIC DNA]</scope>
    <source>
        <strain evidence="10 11">HZ10</strain>
    </source>
</reference>
<dbReference type="InterPro" id="IPR011701">
    <property type="entry name" value="MFS"/>
</dbReference>
<keyword evidence="12" id="KW-1185">Reference proteome</keyword>
<evidence type="ECO:0000256" key="7">
    <source>
        <dbReference type="SAM" id="Phobius"/>
    </source>
</evidence>
<evidence type="ECO:0000313" key="10">
    <source>
        <dbReference type="EMBL" id="OWY27788.1"/>
    </source>
</evidence>
<comment type="caution">
    <text evidence="10">The sequence shown here is derived from an EMBL/GenBank/DDBJ whole genome shotgun (WGS) entry which is preliminary data.</text>
</comment>